<accession>S3D6K3</accession>
<gene>
    <name evidence="1" type="ORF">GLAREA_07140</name>
</gene>
<sequence length="336" mass="37928">MAQNFNQQAVNDLMVAISNVVVAFINQTQAASVPAPAPPPASQAPSIQQEAQLAETVNPNQHMGKIPPSQRRRLQEPAVINSYRNLQGPNFIPPFRDEVIQSREELRPGDREALEDLAVKIYGKNHPVGEIPDEQWVTRWEEMLFVGNWKSSIEPVRPTLQKKPRVESWIQVGVLAQNASRGESQASAARRKGAPVYLRITSFSPLGIAGDATDAKAQLVPEELVEFSDTKEKLLARAAFHYSELETSRFSEYNKLMIRYQARMRLYFWLHSPNGERHGRVPEEENFELRKPRYTFEELQRRAANAASRHYQGTAGVVLVDEVADGEPTTSNQNDF</sequence>
<dbReference type="GeneID" id="19466193"/>
<proteinExistence type="predicted"/>
<organism evidence="1 2">
    <name type="scientific">Glarea lozoyensis (strain ATCC 20868 / MF5171)</name>
    <dbReference type="NCBI Taxonomy" id="1116229"/>
    <lineage>
        <taxon>Eukaryota</taxon>
        <taxon>Fungi</taxon>
        <taxon>Dikarya</taxon>
        <taxon>Ascomycota</taxon>
        <taxon>Pezizomycotina</taxon>
        <taxon>Leotiomycetes</taxon>
        <taxon>Helotiales</taxon>
        <taxon>Helotiaceae</taxon>
        <taxon>Glarea</taxon>
    </lineage>
</organism>
<dbReference type="EMBL" id="KE145357">
    <property type="protein sequence ID" value="EPE34127.1"/>
    <property type="molecule type" value="Genomic_DNA"/>
</dbReference>
<dbReference type="AlphaFoldDB" id="S3D6K3"/>
<dbReference type="Proteomes" id="UP000016922">
    <property type="component" value="Unassembled WGS sequence"/>
</dbReference>
<evidence type="ECO:0000313" key="1">
    <source>
        <dbReference type="EMBL" id="EPE34127.1"/>
    </source>
</evidence>
<evidence type="ECO:0000313" key="2">
    <source>
        <dbReference type="Proteomes" id="UP000016922"/>
    </source>
</evidence>
<dbReference type="KEGG" id="glz:GLAREA_07140"/>
<reference evidence="1 2" key="1">
    <citation type="journal article" date="2013" name="BMC Genomics">
        <title>Genomics-driven discovery of the pneumocandin biosynthetic gene cluster in the fungus Glarea lozoyensis.</title>
        <authorList>
            <person name="Chen L."/>
            <person name="Yue Q."/>
            <person name="Zhang X."/>
            <person name="Xiang M."/>
            <person name="Wang C."/>
            <person name="Li S."/>
            <person name="Che Y."/>
            <person name="Ortiz-Lopez F.J."/>
            <person name="Bills G.F."/>
            <person name="Liu X."/>
            <person name="An Z."/>
        </authorList>
    </citation>
    <scope>NUCLEOTIDE SEQUENCE [LARGE SCALE GENOMIC DNA]</scope>
    <source>
        <strain evidence="2">ATCC 20868 / MF5171</strain>
    </source>
</reference>
<keyword evidence="2" id="KW-1185">Reference proteome</keyword>
<dbReference type="RefSeq" id="XP_008079279.1">
    <property type="nucleotide sequence ID" value="XM_008081088.1"/>
</dbReference>
<protein>
    <submittedName>
        <fullName evidence="1">Uncharacterized protein</fullName>
    </submittedName>
</protein>
<dbReference type="HOGENOM" id="CLU_826539_0_0_1"/>
<name>S3D6K3_GLAL2</name>